<keyword evidence="2" id="KW-1185">Reference proteome</keyword>
<proteinExistence type="predicted"/>
<protein>
    <submittedName>
        <fullName evidence="1">Uncharacterized protein</fullName>
    </submittedName>
</protein>
<comment type="caution">
    <text evidence="1">The sequence shown here is derived from an EMBL/GenBank/DDBJ whole genome shotgun (WGS) entry which is preliminary data.</text>
</comment>
<gene>
    <name evidence="1" type="ORF">Sdagh_46340</name>
</gene>
<evidence type="ECO:0000313" key="1">
    <source>
        <dbReference type="EMBL" id="GHI32904.1"/>
    </source>
</evidence>
<reference evidence="1" key="1">
    <citation type="submission" date="2024-05" db="EMBL/GenBank/DDBJ databases">
        <title>Whole genome shotgun sequence of Streptomyces daghestanicus NBRC 12762.</title>
        <authorList>
            <person name="Komaki H."/>
            <person name="Tamura T."/>
        </authorList>
    </citation>
    <scope>NUCLEOTIDE SEQUENCE</scope>
    <source>
        <strain evidence="1">NBRC 12762</strain>
    </source>
</reference>
<dbReference type="EMBL" id="BNDX01000011">
    <property type="protein sequence ID" value="GHI32904.1"/>
    <property type="molecule type" value="Genomic_DNA"/>
</dbReference>
<name>A0ABQ3Q6L5_9ACTN</name>
<dbReference type="Proteomes" id="UP001052655">
    <property type="component" value="Unassembled WGS sequence"/>
</dbReference>
<organism evidence="1 2">
    <name type="scientific">Streptomyces daghestanicus</name>
    <dbReference type="NCBI Taxonomy" id="66885"/>
    <lineage>
        <taxon>Bacteria</taxon>
        <taxon>Bacillati</taxon>
        <taxon>Actinomycetota</taxon>
        <taxon>Actinomycetes</taxon>
        <taxon>Kitasatosporales</taxon>
        <taxon>Streptomycetaceae</taxon>
        <taxon>Streptomyces</taxon>
    </lineage>
</organism>
<evidence type="ECO:0000313" key="2">
    <source>
        <dbReference type="Proteomes" id="UP001052655"/>
    </source>
</evidence>
<accession>A0ABQ3Q6L5</accession>
<sequence length="111" mass="12165">MQTVPQGAPPSRDLLRVLRAACLAPVELEAVPSEHQVMIHPGAAETGSLLDADRVSLPDVDGRELADAYGWATARRVITLVEDARPLWRVVRRYARILGETLPEGQAVFIE</sequence>